<reference evidence="1" key="1">
    <citation type="submission" date="2014-09" db="EMBL/GenBank/DDBJ databases">
        <authorList>
            <person name="Magalhaes I.L.F."/>
            <person name="Oliveira U."/>
            <person name="Santos F.R."/>
            <person name="Vidigal T.H.D.A."/>
            <person name="Brescovit A.D."/>
            <person name="Santos A.J."/>
        </authorList>
    </citation>
    <scope>NUCLEOTIDE SEQUENCE</scope>
    <source>
        <tissue evidence="1">Shoot tissue taken approximately 20 cm above the soil surface</tissue>
    </source>
</reference>
<organism evidence="1">
    <name type="scientific">Arundo donax</name>
    <name type="common">Giant reed</name>
    <name type="synonym">Donax arundinaceus</name>
    <dbReference type="NCBI Taxonomy" id="35708"/>
    <lineage>
        <taxon>Eukaryota</taxon>
        <taxon>Viridiplantae</taxon>
        <taxon>Streptophyta</taxon>
        <taxon>Embryophyta</taxon>
        <taxon>Tracheophyta</taxon>
        <taxon>Spermatophyta</taxon>
        <taxon>Magnoliopsida</taxon>
        <taxon>Liliopsida</taxon>
        <taxon>Poales</taxon>
        <taxon>Poaceae</taxon>
        <taxon>PACMAD clade</taxon>
        <taxon>Arundinoideae</taxon>
        <taxon>Arundineae</taxon>
        <taxon>Arundo</taxon>
    </lineage>
</organism>
<proteinExistence type="predicted"/>
<accession>A0A0A9EDK2</accession>
<reference evidence="1" key="2">
    <citation type="journal article" date="2015" name="Data Brief">
        <title>Shoot transcriptome of the giant reed, Arundo donax.</title>
        <authorList>
            <person name="Barrero R.A."/>
            <person name="Guerrero F.D."/>
            <person name="Moolhuijzen P."/>
            <person name="Goolsby J.A."/>
            <person name="Tidwell J."/>
            <person name="Bellgard S.E."/>
            <person name="Bellgard M.I."/>
        </authorList>
    </citation>
    <scope>NUCLEOTIDE SEQUENCE</scope>
    <source>
        <tissue evidence="1">Shoot tissue taken approximately 20 cm above the soil surface</tissue>
    </source>
</reference>
<dbReference type="EMBL" id="GBRH01199031">
    <property type="protein sequence ID" value="JAD98864.1"/>
    <property type="molecule type" value="Transcribed_RNA"/>
</dbReference>
<protein>
    <submittedName>
        <fullName evidence="1">Uncharacterized protein</fullName>
    </submittedName>
</protein>
<name>A0A0A9EDK2_ARUDO</name>
<dbReference type="AlphaFoldDB" id="A0A0A9EDK2"/>
<sequence>MLPLSRASFRSRSRAPAAGLAARASCGELRLSGSRTSCLVWARRLAYLPWWWEATILWARNMRSA</sequence>
<evidence type="ECO:0000313" key="1">
    <source>
        <dbReference type="EMBL" id="JAD98864.1"/>
    </source>
</evidence>